<organism evidence="6 7">
    <name type="scientific">Pannonibacter anstelovis</name>
    <dbReference type="NCBI Taxonomy" id="3121537"/>
    <lineage>
        <taxon>Bacteria</taxon>
        <taxon>Pseudomonadati</taxon>
        <taxon>Pseudomonadota</taxon>
        <taxon>Alphaproteobacteria</taxon>
        <taxon>Hyphomicrobiales</taxon>
        <taxon>Stappiaceae</taxon>
        <taxon>Pannonibacter</taxon>
    </lineage>
</organism>
<proteinExistence type="predicted"/>
<evidence type="ECO:0000256" key="1">
    <source>
        <dbReference type="ARBA" id="ARBA00023015"/>
    </source>
</evidence>
<accession>A0ABU7ZSS7</accession>
<evidence type="ECO:0000256" key="2">
    <source>
        <dbReference type="ARBA" id="ARBA00023125"/>
    </source>
</evidence>
<dbReference type="InterPro" id="IPR039536">
    <property type="entry name" value="TetR_C_Proteobacteria"/>
</dbReference>
<dbReference type="Pfam" id="PF00440">
    <property type="entry name" value="TetR_N"/>
    <property type="match status" value="1"/>
</dbReference>
<evidence type="ECO:0000313" key="6">
    <source>
        <dbReference type="EMBL" id="MEH0098103.1"/>
    </source>
</evidence>
<dbReference type="PRINTS" id="PR00455">
    <property type="entry name" value="HTHTETR"/>
</dbReference>
<dbReference type="EMBL" id="JBAKBE010000012">
    <property type="protein sequence ID" value="MEH0098103.1"/>
    <property type="molecule type" value="Genomic_DNA"/>
</dbReference>
<reference evidence="6 7" key="1">
    <citation type="submission" date="2024-02" db="EMBL/GenBank/DDBJ databases">
        <title>A new putative Pannonibacter species isolated from two cases of bloodstream infections in paediatric patients.</title>
        <authorList>
            <person name="Castellana S."/>
            <person name="De Laurentiis V."/>
            <person name="Grassi M."/>
            <person name="De Leonardis F."/>
            <person name="Mosca A."/>
            <person name="De Carlo C."/>
            <person name="Sparapano E."/>
            <person name="Ronga L."/>
            <person name="Santacroce L."/>
            <person name="Chironna M."/>
            <person name="De Robertis A."/>
            <person name="Bianco A."/>
            <person name="Del Sambro L."/>
            <person name="Capozzi L."/>
            <person name="Parisi A."/>
        </authorList>
    </citation>
    <scope>NUCLEOTIDE SEQUENCE [LARGE SCALE GENOMIC DNA]</scope>
    <source>
        <strain evidence="6 7">Pt2</strain>
    </source>
</reference>
<name>A0ABU7ZSS7_9HYPH</name>
<keyword evidence="2 4" id="KW-0238">DNA-binding</keyword>
<dbReference type="Proteomes" id="UP001380822">
    <property type="component" value="Unassembled WGS sequence"/>
</dbReference>
<evidence type="ECO:0000313" key="7">
    <source>
        <dbReference type="Proteomes" id="UP001380822"/>
    </source>
</evidence>
<dbReference type="SUPFAM" id="SSF46689">
    <property type="entry name" value="Homeodomain-like"/>
    <property type="match status" value="1"/>
</dbReference>
<evidence type="ECO:0000256" key="4">
    <source>
        <dbReference type="PROSITE-ProRule" id="PRU00335"/>
    </source>
</evidence>
<protein>
    <submittedName>
        <fullName evidence="6">TetR/AcrR family transcriptional regulator</fullName>
    </submittedName>
</protein>
<evidence type="ECO:0000259" key="5">
    <source>
        <dbReference type="PROSITE" id="PS50977"/>
    </source>
</evidence>
<keyword evidence="7" id="KW-1185">Reference proteome</keyword>
<dbReference type="InterPro" id="IPR050109">
    <property type="entry name" value="HTH-type_TetR-like_transc_reg"/>
</dbReference>
<dbReference type="RefSeq" id="WP_334253314.1">
    <property type="nucleotide sequence ID" value="NZ_JBAKBE010000012.1"/>
</dbReference>
<dbReference type="InterPro" id="IPR009057">
    <property type="entry name" value="Homeodomain-like_sf"/>
</dbReference>
<keyword evidence="1" id="KW-0805">Transcription regulation</keyword>
<evidence type="ECO:0000256" key="3">
    <source>
        <dbReference type="ARBA" id="ARBA00023163"/>
    </source>
</evidence>
<gene>
    <name evidence="6" type="ORF">V6L76_17710</name>
</gene>
<comment type="caution">
    <text evidence="6">The sequence shown here is derived from an EMBL/GenBank/DDBJ whole genome shotgun (WGS) entry which is preliminary data.</text>
</comment>
<keyword evidence="3" id="KW-0804">Transcription</keyword>
<feature type="DNA-binding region" description="H-T-H motif" evidence="4">
    <location>
        <begin position="39"/>
        <end position="58"/>
    </location>
</feature>
<dbReference type="PROSITE" id="PS50977">
    <property type="entry name" value="HTH_TETR_2"/>
    <property type="match status" value="1"/>
</dbReference>
<dbReference type="InterPro" id="IPR001647">
    <property type="entry name" value="HTH_TetR"/>
</dbReference>
<dbReference type="PANTHER" id="PTHR30055:SF234">
    <property type="entry name" value="HTH-TYPE TRANSCRIPTIONAL REGULATOR BETI"/>
    <property type="match status" value="1"/>
</dbReference>
<sequence>MELERRSRGRPAVPEAVVQERIVAAAQRLLSSGGAAAMTMESVAAEAGIAKKTLYRFASSRADLIGLLVNSWIAPIFPRFETDPADFGAALGHILSEIAHAVLSRDAVGLFRMLASDADLRSRFLASYNANGIQQSRTALARWLDQQDRAGRVQLPIPAERVADLLLSATIAEPLRQMTLGLLEPLPAWDIAPRISDAVRLLGPAAGSAK</sequence>
<dbReference type="PANTHER" id="PTHR30055">
    <property type="entry name" value="HTH-TYPE TRANSCRIPTIONAL REGULATOR RUTR"/>
    <property type="match status" value="1"/>
</dbReference>
<dbReference type="Pfam" id="PF14246">
    <property type="entry name" value="TetR_C_7"/>
    <property type="match status" value="1"/>
</dbReference>
<dbReference type="Gene3D" id="1.10.357.10">
    <property type="entry name" value="Tetracycline Repressor, domain 2"/>
    <property type="match status" value="1"/>
</dbReference>
<feature type="domain" description="HTH tetR-type" evidence="5">
    <location>
        <begin position="16"/>
        <end position="76"/>
    </location>
</feature>